<dbReference type="InterPro" id="IPR028299">
    <property type="entry name" value="ClpA/B_CS2"/>
</dbReference>
<dbReference type="Pfam" id="PF17871">
    <property type="entry name" value="AAA_lid_9"/>
    <property type="match status" value="1"/>
</dbReference>
<evidence type="ECO:0000256" key="2">
    <source>
        <dbReference type="ARBA" id="ARBA00022737"/>
    </source>
</evidence>
<dbReference type="InterPro" id="IPR003593">
    <property type="entry name" value="AAA+_ATPase"/>
</dbReference>
<proteinExistence type="inferred from homology"/>
<dbReference type="Pfam" id="PF00004">
    <property type="entry name" value="AAA"/>
    <property type="match status" value="1"/>
</dbReference>
<keyword evidence="4 7" id="KW-0067">ATP-binding</keyword>
<dbReference type="PANTHER" id="PTHR11638:SF111">
    <property type="entry name" value="ATP-DEPENDENT CLP PROTEASE ATP-BINDING SUBUNIT CLPA"/>
    <property type="match status" value="1"/>
</dbReference>
<keyword evidence="10" id="KW-0645">Protease</keyword>
<feature type="domain" description="Clp R" evidence="8">
    <location>
        <begin position="1"/>
        <end position="145"/>
    </location>
</feature>
<evidence type="ECO:0000313" key="9">
    <source>
        <dbReference type="EMBL" id="MBE0381408.1"/>
    </source>
</evidence>
<dbReference type="PROSITE" id="PS51903">
    <property type="entry name" value="CLP_R"/>
    <property type="match status" value="1"/>
</dbReference>
<dbReference type="PANTHER" id="PTHR11638">
    <property type="entry name" value="ATP-DEPENDENT CLP PROTEASE"/>
    <property type="match status" value="1"/>
</dbReference>
<dbReference type="EMBL" id="LT965928">
    <property type="protein sequence ID" value="SOU41115.1"/>
    <property type="molecule type" value="Genomic_DNA"/>
</dbReference>
<dbReference type="GO" id="GO:0008233">
    <property type="term" value="F:peptidase activity"/>
    <property type="evidence" value="ECO:0007669"/>
    <property type="project" value="UniProtKB-KW"/>
</dbReference>
<dbReference type="InterPro" id="IPR041546">
    <property type="entry name" value="ClpA/ClpB_AAA_lid"/>
</dbReference>
<organism evidence="10 11">
    <name type="scientific">Pseudoalteromonas carrageenovora IAM 12662</name>
    <dbReference type="NCBI Taxonomy" id="1314868"/>
    <lineage>
        <taxon>Bacteria</taxon>
        <taxon>Pseudomonadati</taxon>
        <taxon>Pseudomonadota</taxon>
        <taxon>Gammaproteobacteria</taxon>
        <taxon>Alteromonadales</taxon>
        <taxon>Pseudoalteromonadaceae</taxon>
        <taxon>Pseudoalteromonas</taxon>
    </lineage>
</organism>
<dbReference type="Pfam" id="PF10431">
    <property type="entry name" value="ClpB_D2-small"/>
    <property type="match status" value="1"/>
</dbReference>
<evidence type="ECO:0000256" key="6">
    <source>
        <dbReference type="PROSITE-ProRule" id="PRU01251"/>
    </source>
</evidence>
<dbReference type="InterPro" id="IPR018368">
    <property type="entry name" value="ClpA/B_CS1"/>
</dbReference>
<dbReference type="Gene3D" id="1.10.1780.10">
    <property type="entry name" value="Clp, N-terminal domain"/>
    <property type="match status" value="1"/>
</dbReference>
<dbReference type="SMART" id="SM01086">
    <property type="entry name" value="ClpB_D2-small"/>
    <property type="match status" value="1"/>
</dbReference>
<keyword evidence="2 6" id="KW-0677">Repeat</keyword>
<dbReference type="Proteomes" id="UP000238288">
    <property type="component" value="Chromosome PCAR9a"/>
</dbReference>
<name>A0A2K4X9W7_PSEVC</name>
<evidence type="ECO:0000313" key="10">
    <source>
        <dbReference type="EMBL" id="SOU41115.1"/>
    </source>
</evidence>
<dbReference type="Pfam" id="PF07724">
    <property type="entry name" value="AAA_2"/>
    <property type="match status" value="1"/>
</dbReference>
<evidence type="ECO:0000313" key="11">
    <source>
        <dbReference type="Proteomes" id="UP000238288"/>
    </source>
</evidence>
<evidence type="ECO:0000313" key="12">
    <source>
        <dbReference type="Proteomes" id="UP000615003"/>
    </source>
</evidence>
<dbReference type="FunFam" id="1.10.8.60:FF:000011">
    <property type="entry name" value="ATP-dependent Clp protease ATP-binding subunit"/>
    <property type="match status" value="1"/>
</dbReference>
<dbReference type="InterPro" id="IPR001270">
    <property type="entry name" value="ClpA/B"/>
</dbReference>
<dbReference type="OrthoDB" id="9803641at2"/>
<dbReference type="FunFam" id="3.40.50.300:FF:000025">
    <property type="entry name" value="ATP-dependent Clp protease subunit"/>
    <property type="match status" value="1"/>
</dbReference>
<keyword evidence="12" id="KW-1185">Reference proteome</keyword>
<gene>
    <name evidence="10" type="primary">clpA</name>
    <name evidence="10" type="ORF">PCAR9_A30282</name>
    <name evidence="9" type="ORF">PCARR_a3170</name>
</gene>
<dbReference type="GO" id="GO:0006508">
    <property type="term" value="P:proteolysis"/>
    <property type="evidence" value="ECO:0007669"/>
    <property type="project" value="UniProtKB-KW"/>
</dbReference>
<comment type="similarity">
    <text evidence="1 7">Belongs to the ClpA/ClpB family.</text>
</comment>
<dbReference type="Gene3D" id="3.40.50.300">
    <property type="entry name" value="P-loop containing nucleotide triphosphate hydrolases"/>
    <property type="match status" value="2"/>
</dbReference>
<dbReference type="GO" id="GO:0043335">
    <property type="term" value="P:protein unfolding"/>
    <property type="evidence" value="ECO:0007669"/>
    <property type="project" value="InterPro"/>
</dbReference>
<dbReference type="InterPro" id="IPR013461">
    <property type="entry name" value="ClpA"/>
</dbReference>
<dbReference type="Pfam" id="PF02861">
    <property type="entry name" value="Clp_N"/>
    <property type="match status" value="1"/>
</dbReference>
<dbReference type="NCBIfam" id="TIGR02639">
    <property type="entry name" value="ClpA"/>
    <property type="match status" value="1"/>
</dbReference>
<evidence type="ECO:0000256" key="1">
    <source>
        <dbReference type="ARBA" id="ARBA00008675"/>
    </source>
</evidence>
<reference evidence="10 11" key="2">
    <citation type="submission" date="2017-11" db="EMBL/GenBank/DDBJ databases">
        <authorList>
            <person name="Han C.G."/>
        </authorList>
    </citation>
    <scope>NUCLEOTIDE SEQUENCE [LARGE SCALE GENOMIC DNA]</scope>
    <source>
        <strain evidence="11">ATCC 43555</strain>
        <strain evidence="10">ATCC43555</strain>
    </source>
</reference>
<dbReference type="CDD" id="cd00009">
    <property type="entry name" value="AAA"/>
    <property type="match status" value="1"/>
</dbReference>
<dbReference type="Proteomes" id="UP000615003">
    <property type="component" value="Unassembled WGS sequence"/>
</dbReference>
<evidence type="ECO:0000259" key="8">
    <source>
        <dbReference type="PROSITE" id="PS51903"/>
    </source>
</evidence>
<sequence length="753" mass="83739">MLNKDLELTLNAAFREARTRRHEFMTVEHLLLALLDNPSSGEALNACGVDISGLKTELLEFIDETTPVIPDLEEERETQPTLGFQRVLQRAVFHVQSSGKNEVTGVNVLVAIFSEQESQAVYLLKKSDISRLDIVNFISHGISKADDELGDDTDDIHEEVQEVQNEEASKLDSFTTNLNVQARDGHIDPLIGRDSEVERTVQVLCRRKKNNPLLVGEAGVGKTAIAEGLAYRIVNEQVPEVIADAVVYSLDMGALLAGTKYRGDFEKRFKSLLKELQAKPGSILFIDEIHTIIGAGAASGGVMDASNLLKPLLSSGQLRCMGSTTYNEYKNIFEKDRALVRRFQKIDVLEPSVADTTKILNGLKERYEEHHGIRYTQKALKAAAELSAKYINERHLPDKAIDVIDEAGANQRLQPSSKRKKTIGVSDIELIISKMARIPPQNVSSTDKETLKNLDRNLKMLVFGQDQSIDALTSAIRLSRSGLANEDKPVGSFLFAGPTGVGKTEVTKQLAKCMGVEFIRFDMSEYVERHAVSRLIGAPPGYVGFEQGGLLTEAVIKNPHAVVLLDEIEKAHPDIYNILLQVMDHGTLTDNNGRKADFRNVVVVMTTNAGVQETTRKSIGFSEQDHTHDAMGEINKVFSPEFRNRLDNIIWFNHLEKDVILQVVDKFVVELQTQLDKKSVNLELTSKAREWLADKGYDKAMGARPMARVLQEELKKPLANEILFGQLIDGGTVKVSVKDKKIRFDYESNLTPA</sequence>
<dbReference type="EMBL" id="AQGW01000014">
    <property type="protein sequence ID" value="MBE0381408.1"/>
    <property type="molecule type" value="Genomic_DNA"/>
</dbReference>
<keyword evidence="3 7" id="KW-0547">Nucleotide-binding</keyword>
<dbReference type="NCBIfam" id="NF008263">
    <property type="entry name" value="PRK11034.1"/>
    <property type="match status" value="1"/>
</dbReference>
<protein>
    <submittedName>
        <fullName evidence="10">ATP-binding protease component</fullName>
    </submittedName>
    <submittedName>
        <fullName evidence="9">ATP-dependent Clp protease ATP-binding subunit ClpA</fullName>
    </submittedName>
</protein>
<dbReference type="SUPFAM" id="SSF52540">
    <property type="entry name" value="P-loop containing nucleoside triphosphate hydrolases"/>
    <property type="match status" value="2"/>
</dbReference>
<reference evidence="9 12" key="1">
    <citation type="submission" date="2015-06" db="EMBL/GenBank/DDBJ databases">
        <title>Genome sequence of Pseudoalteromonas carrageenovora.</title>
        <authorList>
            <person name="Xie B.-B."/>
            <person name="Rong J.-C."/>
            <person name="Qin Q.-L."/>
            <person name="Zhang Y.-Z."/>
        </authorList>
    </citation>
    <scope>NUCLEOTIDE SEQUENCE [LARGE SCALE GENOMIC DNA]</scope>
    <source>
        <strain evidence="9 12">IAM 12662</strain>
    </source>
</reference>
<dbReference type="GO" id="GO:0005524">
    <property type="term" value="F:ATP binding"/>
    <property type="evidence" value="ECO:0007669"/>
    <property type="project" value="UniProtKB-KW"/>
</dbReference>
<dbReference type="PROSITE" id="PS00870">
    <property type="entry name" value="CLPAB_1"/>
    <property type="match status" value="1"/>
</dbReference>
<dbReference type="InterPro" id="IPR004176">
    <property type="entry name" value="Clp_R_N"/>
</dbReference>
<dbReference type="GO" id="GO:0005737">
    <property type="term" value="C:cytoplasm"/>
    <property type="evidence" value="ECO:0007669"/>
    <property type="project" value="TreeGrafter"/>
</dbReference>
<dbReference type="RefSeq" id="WP_104642782.1">
    <property type="nucleotide sequence ID" value="NZ_AQGW01000014.1"/>
</dbReference>
<dbReference type="InterPro" id="IPR027417">
    <property type="entry name" value="P-loop_NTPase"/>
</dbReference>
<keyword evidence="5 7" id="KW-0143">Chaperone</keyword>
<dbReference type="PRINTS" id="PR00300">
    <property type="entry name" value="CLPPROTEASEA"/>
</dbReference>
<dbReference type="Gene3D" id="1.10.8.60">
    <property type="match status" value="2"/>
</dbReference>
<evidence type="ECO:0000256" key="3">
    <source>
        <dbReference type="ARBA" id="ARBA00022741"/>
    </source>
</evidence>
<dbReference type="SMART" id="SM00382">
    <property type="entry name" value="AAA"/>
    <property type="match status" value="2"/>
</dbReference>
<dbReference type="GeneID" id="93663772"/>
<evidence type="ECO:0000256" key="7">
    <source>
        <dbReference type="RuleBase" id="RU004432"/>
    </source>
</evidence>
<dbReference type="InterPro" id="IPR019489">
    <property type="entry name" value="Clp_ATPase_C"/>
</dbReference>
<accession>A0A2K4X9W7</accession>
<keyword evidence="10" id="KW-0378">Hydrolase</keyword>
<dbReference type="InterPro" id="IPR036628">
    <property type="entry name" value="Clp_N_dom_sf"/>
</dbReference>
<evidence type="ECO:0000256" key="5">
    <source>
        <dbReference type="ARBA" id="ARBA00023186"/>
    </source>
</evidence>
<dbReference type="GO" id="GO:0016887">
    <property type="term" value="F:ATP hydrolysis activity"/>
    <property type="evidence" value="ECO:0007669"/>
    <property type="project" value="InterPro"/>
</dbReference>
<dbReference type="AlphaFoldDB" id="A0A2K4X9W7"/>
<dbReference type="InterPro" id="IPR050130">
    <property type="entry name" value="ClpA_ClpB"/>
</dbReference>
<dbReference type="InterPro" id="IPR003959">
    <property type="entry name" value="ATPase_AAA_core"/>
</dbReference>
<dbReference type="CDD" id="cd19499">
    <property type="entry name" value="RecA-like_ClpB_Hsp104-like"/>
    <property type="match status" value="1"/>
</dbReference>
<dbReference type="SUPFAM" id="SSF81923">
    <property type="entry name" value="Double Clp-N motif"/>
    <property type="match status" value="1"/>
</dbReference>
<evidence type="ECO:0000256" key="4">
    <source>
        <dbReference type="ARBA" id="ARBA00022840"/>
    </source>
</evidence>
<dbReference type="GO" id="GO:0034605">
    <property type="term" value="P:cellular response to heat"/>
    <property type="evidence" value="ECO:0007669"/>
    <property type="project" value="TreeGrafter"/>
</dbReference>
<dbReference type="PROSITE" id="PS00871">
    <property type="entry name" value="CLPAB_2"/>
    <property type="match status" value="1"/>
</dbReference>